<gene>
    <name evidence="12" type="ordered locus">Dvul_2720</name>
</gene>
<dbReference type="SMART" id="SM00448">
    <property type="entry name" value="REC"/>
    <property type="match status" value="1"/>
</dbReference>
<feature type="domain" description="Histidine kinase" evidence="9">
    <location>
        <begin position="420"/>
        <end position="635"/>
    </location>
</feature>
<dbReference type="PANTHER" id="PTHR43547">
    <property type="entry name" value="TWO-COMPONENT HISTIDINE KINASE"/>
    <property type="match status" value="1"/>
</dbReference>
<dbReference type="KEGG" id="dvl:Dvul_2720"/>
<dbReference type="SUPFAM" id="SSF55874">
    <property type="entry name" value="ATPase domain of HSP90 chaperone/DNA topoisomerase II/histidine kinase"/>
    <property type="match status" value="1"/>
</dbReference>
<dbReference type="Gene3D" id="3.30.565.10">
    <property type="entry name" value="Histidine kinase-like ATPase, C-terminal domain"/>
    <property type="match status" value="1"/>
</dbReference>
<feature type="domain" description="PAC" evidence="11">
    <location>
        <begin position="361"/>
        <end position="413"/>
    </location>
</feature>
<dbReference type="AlphaFoldDB" id="A0A0H3ABK9"/>
<dbReference type="FunFam" id="3.40.50.2300:FF:000018">
    <property type="entry name" value="DNA-binding transcriptional regulator NtrC"/>
    <property type="match status" value="1"/>
</dbReference>
<accession>A0A0H3ABK9</accession>
<evidence type="ECO:0000259" key="9">
    <source>
        <dbReference type="PROSITE" id="PS50109"/>
    </source>
</evidence>
<dbReference type="PANTHER" id="PTHR43547:SF2">
    <property type="entry name" value="HYBRID SIGNAL TRANSDUCTION HISTIDINE KINASE C"/>
    <property type="match status" value="1"/>
</dbReference>
<dbReference type="InterPro" id="IPR013656">
    <property type="entry name" value="PAS_4"/>
</dbReference>
<dbReference type="NCBIfam" id="TIGR00229">
    <property type="entry name" value="sensory_box"/>
    <property type="match status" value="1"/>
</dbReference>
<keyword evidence="12" id="KW-0808">Transferase</keyword>
<keyword evidence="4" id="KW-0902">Two-component regulatory system</keyword>
<dbReference type="EC" id="2.7.13.3" evidence="2"/>
<dbReference type="InterPro" id="IPR001789">
    <property type="entry name" value="Sig_transdc_resp-reg_receiver"/>
</dbReference>
<dbReference type="InterPro" id="IPR035965">
    <property type="entry name" value="PAS-like_dom_sf"/>
</dbReference>
<keyword evidence="3 7" id="KW-0597">Phosphoprotein</keyword>
<dbReference type="PRINTS" id="PR00344">
    <property type="entry name" value="BCTRLSENSOR"/>
</dbReference>
<comment type="catalytic activity">
    <reaction evidence="1">
        <text>ATP + protein L-histidine = ADP + protein N-phospho-L-histidine.</text>
        <dbReference type="EC" id="2.7.13.3"/>
    </reaction>
</comment>
<evidence type="ECO:0000313" key="12">
    <source>
        <dbReference type="EMBL" id="ABM29731.1"/>
    </source>
</evidence>
<dbReference type="PROSITE" id="PS50109">
    <property type="entry name" value="HIS_KIN"/>
    <property type="match status" value="1"/>
</dbReference>
<dbReference type="Pfam" id="PF02518">
    <property type="entry name" value="HATPase_c"/>
    <property type="match status" value="1"/>
</dbReference>
<keyword evidence="6" id="KW-0804">Transcription</keyword>
<keyword evidence="5" id="KW-0805">Transcription regulation</keyword>
<feature type="modified residue" description="4-aspartylphosphate" evidence="7">
    <location>
        <position position="53"/>
    </location>
</feature>
<dbReference type="PROSITE" id="PS50110">
    <property type="entry name" value="RESPONSE_REGULATORY"/>
    <property type="match status" value="1"/>
</dbReference>
<feature type="domain" description="PAC" evidence="11">
    <location>
        <begin position="239"/>
        <end position="291"/>
    </location>
</feature>
<dbReference type="EMBL" id="CP000527">
    <property type="protein sequence ID" value="ABM29731.1"/>
    <property type="molecule type" value="Genomic_DNA"/>
</dbReference>
<dbReference type="RefSeq" id="WP_011793036.1">
    <property type="nucleotide sequence ID" value="NC_008751.1"/>
</dbReference>
<proteinExistence type="predicted"/>
<dbReference type="InterPro" id="IPR000014">
    <property type="entry name" value="PAS"/>
</dbReference>
<dbReference type="InterPro" id="IPR004358">
    <property type="entry name" value="Sig_transdc_His_kin-like_C"/>
</dbReference>
<dbReference type="SUPFAM" id="SSF52172">
    <property type="entry name" value="CheY-like"/>
    <property type="match status" value="1"/>
</dbReference>
<evidence type="ECO:0000256" key="8">
    <source>
        <dbReference type="SAM" id="Coils"/>
    </source>
</evidence>
<name>A0A0H3ABK9_NITV4</name>
<evidence type="ECO:0000313" key="13">
    <source>
        <dbReference type="Proteomes" id="UP000009173"/>
    </source>
</evidence>
<feature type="domain" description="Response regulatory" evidence="10">
    <location>
        <begin position="4"/>
        <end position="118"/>
    </location>
</feature>
<feature type="coiled-coil region" evidence="8">
    <location>
        <begin position="131"/>
        <end position="158"/>
    </location>
</feature>
<dbReference type="InterPro" id="IPR011006">
    <property type="entry name" value="CheY-like_superfamily"/>
</dbReference>
<protein>
    <recommendedName>
        <fullName evidence="2">histidine kinase</fullName>
        <ecNumber evidence="2">2.7.13.3</ecNumber>
    </recommendedName>
</protein>
<dbReference type="GO" id="GO:0000155">
    <property type="term" value="F:phosphorelay sensor kinase activity"/>
    <property type="evidence" value="ECO:0007669"/>
    <property type="project" value="InterPro"/>
</dbReference>
<dbReference type="InterPro" id="IPR005467">
    <property type="entry name" value="His_kinase_dom"/>
</dbReference>
<dbReference type="InterPro" id="IPR000700">
    <property type="entry name" value="PAS-assoc_C"/>
</dbReference>
<dbReference type="Pfam" id="PF08448">
    <property type="entry name" value="PAS_4"/>
    <property type="match status" value="2"/>
</dbReference>
<evidence type="ECO:0000259" key="10">
    <source>
        <dbReference type="PROSITE" id="PS50110"/>
    </source>
</evidence>
<dbReference type="SUPFAM" id="SSF55785">
    <property type="entry name" value="PYP-like sensor domain (PAS domain)"/>
    <property type="match status" value="2"/>
</dbReference>
<reference evidence="13" key="1">
    <citation type="journal article" date="2009" name="Environ. Microbiol.">
        <title>Contribution of mobile genetic elements to Desulfovibrio vulgaris genome plasticity.</title>
        <authorList>
            <person name="Walker C.B."/>
            <person name="Stolyar S."/>
            <person name="Chivian D."/>
            <person name="Pinel N."/>
            <person name="Gabster J.A."/>
            <person name="Dehal P.S."/>
            <person name="He Z."/>
            <person name="Yang Z.K."/>
            <person name="Yen H.C."/>
            <person name="Zhou J."/>
            <person name="Wall J.D."/>
            <person name="Hazen T.C."/>
            <person name="Arkin A.P."/>
            <person name="Stahl D.A."/>
        </authorList>
    </citation>
    <scope>NUCLEOTIDE SEQUENCE [LARGE SCALE GENOMIC DNA]</scope>
    <source>
        <strain evidence="13">DP4</strain>
    </source>
</reference>
<evidence type="ECO:0000259" key="11">
    <source>
        <dbReference type="PROSITE" id="PS50113"/>
    </source>
</evidence>
<organism evidence="12 13">
    <name type="scientific">Nitratidesulfovibrio vulgaris (strain DP4)</name>
    <name type="common">Desulfovibrio vulgaris</name>
    <dbReference type="NCBI Taxonomy" id="391774"/>
    <lineage>
        <taxon>Bacteria</taxon>
        <taxon>Pseudomonadati</taxon>
        <taxon>Thermodesulfobacteriota</taxon>
        <taxon>Desulfovibrionia</taxon>
        <taxon>Desulfovibrionales</taxon>
        <taxon>Desulfovibrionaceae</taxon>
        <taxon>Nitratidesulfovibrio</taxon>
    </lineage>
</organism>
<dbReference type="PROSITE" id="PS50113">
    <property type="entry name" value="PAC"/>
    <property type="match status" value="2"/>
</dbReference>
<evidence type="ECO:0000256" key="2">
    <source>
        <dbReference type="ARBA" id="ARBA00012438"/>
    </source>
</evidence>
<dbReference type="SUPFAM" id="SSF47384">
    <property type="entry name" value="Homodimeric domain of signal transducing histidine kinase"/>
    <property type="match status" value="1"/>
</dbReference>
<dbReference type="Gene3D" id="3.40.50.2300">
    <property type="match status" value="1"/>
</dbReference>
<evidence type="ECO:0000256" key="5">
    <source>
        <dbReference type="ARBA" id="ARBA00023015"/>
    </source>
</evidence>
<dbReference type="InterPro" id="IPR003594">
    <property type="entry name" value="HATPase_dom"/>
</dbReference>
<dbReference type="HOGENOM" id="CLU_000445_114_72_7"/>
<dbReference type="SMART" id="SM00387">
    <property type="entry name" value="HATPase_c"/>
    <property type="match status" value="1"/>
</dbReference>
<evidence type="ECO:0000256" key="1">
    <source>
        <dbReference type="ARBA" id="ARBA00000085"/>
    </source>
</evidence>
<keyword evidence="12" id="KW-0418">Kinase</keyword>
<dbReference type="InterPro" id="IPR036890">
    <property type="entry name" value="HATPase_C_sf"/>
</dbReference>
<evidence type="ECO:0000256" key="6">
    <source>
        <dbReference type="ARBA" id="ARBA00023163"/>
    </source>
</evidence>
<evidence type="ECO:0000256" key="3">
    <source>
        <dbReference type="ARBA" id="ARBA00022553"/>
    </source>
</evidence>
<evidence type="ECO:0000256" key="4">
    <source>
        <dbReference type="ARBA" id="ARBA00023012"/>
    </source>
</evidence>
<dbReference type="InterPro" id="IPR036097">
    <property type="entry name" value="HisK_dim/P_sf"/>
</dbReference>
<dbReference type="Gene3D" id="3.30.450.20">
    <property type="entry name" value="PAS domain"/>
    <property type="match status" value="2"/>
</dbReference>
<dbReference type="Pfam" id="PF00072">
    <property type="entry name" value="Response_reg"/>
    <property type="match status" value="1"/>
</dbReference>
<sequence>MSESILLVDDEEGIRKVLGITLADAGYRVTTAADGEEAMRRFAEERPDIVLTDIKMPGMSGLELLESIKSRDSEVEVIMLTGHGDMELAIQSLKRDATDFITKPINDDVLDIALGRARERITMRRRLREYTENLEDMVAKQSARLVAAERQLAALQVMDGIASGVQTLSRMLDQAGIFNELPCFVSMHSRYLEIVATNDLYKERLGHKVGQPSWEVYKGREGSGNGCPVWKVIETGEGQRSNEILIDKHGQEIPVIVHTAPILDNDGEIEMVLEISVDVSEVRRLQDELRITRERYRQLFDEAPCYIAVIDRSLKVVDANRRFHHDFGEPAARHCHDIFAHRLAACQGCPVERSFDDGKPHQYETVVTTGDGRQANVLVWTSPLRDAAGNITEVMEMSTDITQVRQLQDRLSQLGLLLGSTAHGIKGLLTALDGGVYRLGSGLDRNDEARVRDSFEDIRHLTGRLRKMVLDILYYAKKRDLNWEVVVAERFATETAELVEGKAVNRGVGFQLEIAAESGTFEADAGALSAALVNLLENAVEACAAERSRPEHSVTFSVGGDANHVEFSVRDDGVGMDRETREKLFTLFFSSKGSAGTGIGLFVANQVVQQHGGHIAVASEPGHGTTFTVSLPRRLPDVARCPAPQNGQPEGDEADDN</sequence>
<keyword evidence="8" id="KW-0175">Coiled coil</keyword>
<evidence type="ECO:0000256" key="7">
    <source>
        <dbReference type="PROSITE-ProRule" id="PRU00169"/>
    </source>
</evidence>
<dbReference type="Proteomes" id="UP000009173">
    <property type="component" value="Chromosome"/>
</dbReference>